<dbReference type="Pfam" id="PF12688">
    <property type="entry name" value="TPR_5"/>
    <property type="match status" value="1"/>
</dbReference>
<evidence type="ECO:0000313" key="2">
    <source>
        <dbReference type="EMBL" id="NIH57714.1"/>
    </source>
</evidence>
<organism evidence="2 3">
    <name type="scientific">Brooklawnia cerclae</name>
    <dbReference type="NCBI Taxonomy" id="349934"/>
    <lineage>
        <taxon>Bacteria</taxon>
        <taxon>Bacillati</taxon>
        <taxon>Actinomycetota</taxon>
        <taxon>Actinomycetes</taxon>
        <taxon>Propionibacteriales</taxon>
        <taxon>Propionibacteriaceae</taxon>
        <taxon>Brooklawnia</taxon>
    </lineage>
</organism>
<dbReference type="GO" id="GO:0003746">
    <property type="term" value="F:translation elongation factor activity"/>
    <property type="evidence" value="ECO:0007669"/>
    <property type="project" value="UniProtKB-KW"/>
</dbReference>
<dbReference type="RefSeq" id="WP_167167882.1">
    <property type="nucleotide sequence ID" value="NZ_BAAAOO010000007.1"/>
</dbReference>
<reference evidence="2 3" key="1">
    <citation type="submission" date="2020-02" db="EMBL/GenBank/DDBJ databases">
        <title>Sequencing the genomes of 1000 actinobacteria strains.</title>
        <authorList>
            <person name="Klenk H.-P."/>
        </authorList>
    </citation>
    <scope>NUCLEOTIDE SEQUENCE [LARGE SCALE GENOMIC DNA]</scope>
    <source>
        <strain evidence="2 3">DSM 19609</strain>
    </source>
</reference>
<dbReference type="InterPro" id="IPR011990">
    <property type="entry name" value="TPR-like_helical_dom_sf"/>
</dbReference>
<evidence type="ECO:0000313" key="3">
    <source>
        <dbReference type="Proteomes" id="UP000749311"/>
    </source>
</evidence>
<keyword evidence="2" id="KW-0251">Elongation factor</keyword>
<feature type="domain" description="Tetratrico peptide repeat group 5" evidence="1">
    <location>
        <begin position="14"/>
        <end position="41"/>
    </location>
</feature>
<protein>
    <submittedName>
        <fullName evidence="2">Translation elongation factor EF-Ts</fullName>
    </submittedName>
</protein>
<dbReference type="InterPro" id="IPR041656">
    <property type="entry name" value="TPR_5"/>
</dbReference>
<proteinExistence type="predicted"/>
<sequence length="62" mass="6679">MTALAAERDDGDAAALYELASANDFVGREAEAIPLYRRALTVLAGHLPQYARAVRTYAAALR</sequence>
<gene>
    <name evidence="2" type="ORF">FB473_002359</name>
</gene>
<dbReference type="Proteomes" id="UP000749311">
    <property type="component" value="Unassembled WGS sequence"/>
</dbReference>
<keyword evidence="3" id="KW-1185">Reference proteome</keyword>
<comment type="caution">
    <text evidence="2">The sequence shown here is derived from an EMBL/GenBank/DDBJ whole genome shotgun (WGS) entry which is preliminary data.</text>
</comment>
<dbReference type="EMBL" id="JAAMOZ010000001">
    <property type="protein sequence ID" value="NIH57714.1"/>
    <property type="molecule type" value="Genomic_DNA"/>
</dbReference>
<name>A0ABX0SH92_9ACTN</name>
<dbReference type="SUPFAM" id="SSF48452">
    <property type="entry name" value="TPR-like"/>
    <property type="match status" value="1"/>
</dbReference>
<accession>A0ABX0SH92</accession>
<keyword evidence="2" id="KW-0648">Protein biosynthesis</keyword>
<evidence type="ECO:0000259" key="1">
    <source>
        <dbReference type="Pfam" id="PF12688"/>
    </source>
</evidence>